<dbReference type="SMART" id="SM00257">
    <property type="entry name" value="LysM"/>
    <property type="match status" value="1"/>
</dbReference>
<dbReference type="InterPro" id="IPR018392">
    <property type="entry name" value="LysM"/>
</dbReference>
<dbReference type="GeneID" id="60057407"/>
<evidence type="ECO:0000313" key="1">
    <source>
        <dbReference type="EMBL" id="MTK20866.1"/>
    </source>
</evidence>
<dbReference type="EMBL" id="WMQE01000009">
    <property type="protein sequence ID" value="MTK20866.1"/>
    <property type="molecule type" value="Genomic_DNA"/>
</dbReference>
<dbReference type="Proteomes" id="UP000487649">
    <property type="component" value="Unassembled WGS sequence"/>
</dbReference>
<dbReference type="InterPro" id="IPR036779">
    <property type="entry name" value="LysM_dom_sf"/>
</dbReference>
<reference evidence="1 2" key="1">
    <citation type="journal article" date="2019" name="Nat. Med.">
        <title>A library of human gut bacterial isolates paired with longitudinal multiomics data enables mechanistic microbiome research.</title>
        <authorList>
            <person name="Poyet M."/>
            <person name="Groussin M."/>
            <person name="Gibbons S.M."/>
            <person name="Avila-Pacheco J."/>
            <person name="Jiang X."/>
            <person name="Kearney S.M."/>
            <person name="Perrotta A.R."/>
            <person name="Berdy B."/>
            <person name="Zhao S."/>
            <person name="Lieberman T.D."/>
            <person name="Swanson P.K."/>
            <person name="Smith M."/>
            <person name="Roesemann S."/>
            <person name="Alexander J.E."/>
            <person name="Rich S.A."/>
            <person name="Livny J."/>
            <person name="Vlamakis H."/>
            <person name="Clish C."/>
            <person name="Bullock K."/>
            <person name="Deik A."/>
            <person name="Scott J."/>
            <person name="Pierce K.A."/>
            <person name="Xavier R.J."/>
            <person name="Alm E.J."/>
        </authorList>
    </citation>
    <scope>NUCLEOTIDE SEQUENCE [LARGE SCALE GENOMIC DNA]</scope>
    <source>
        <strain evidence="1 2">BIOML-A198</strain>
    </source>
</reference>
<name>A0A173TZX8_9FIRM</name>
<protein>
    <submittedName>
        <fullName evidence="1">LysM peptidoglycan-binding domain-containing protein</fullName>
    </submittedName>
</protein>
<sequence length="311" mass="34650">MKIHIVQRNDTFDSIAEKYNVSVQDLIGMNTHINHLTPLVPGLKVKVPSPVRKDEPNVAQNIQKYYPNLDKESINLQTATTTEPVVVNTTPTKKVTVTESHMLSETPTTTTTTTQTVTQKPVENMTSLVTETPVTVSTHQEMTTVPLVQTKTEEAVTIPLKQVQTKTEAVKAPNEGVKIASTQQTMEEYLVNMNKSYYQGAPSYTTTNYQVPNVPQMTFPYAGVPYPPMPSPYSIPYPPVCGMTRGPEDERFFMGGFGYPFYGGFGWGGYPFYGGYGWGYPYYGGYGWGRPNYGWGYGHRAPSCGSSYPYY</sequence>
<dbReference type="Pfam" id="PF01476">
    <property type="entry name" value="LysM"/>
    <property type="match status" value="1"/>
</dbReference>
<dbReference type="RefSeq" id="WP_006785484.1">
    <property type="nucleotide sequence ID" value="NZ_CAJJOK010000016.1"/>
</dbReference>
<dbReference type="AlphaFoldDB" id="A0A173TZX8"/>
<accession>A0A173TZX8</accession>
<evidence type="ECO:0000313" key="2">
    <source>
        <dbReference type="Proteomes" id="UP000487649"/>
    </source>
</evidence>
<dbReference type="OrthoDB" id="2033517at2"/>
<organism evidence="1 2">
    <name type="scientific">Turicibacter sanguinis</name>
    <dbReference type="NCBI Taxonomy" id="154288"/>
    <lineage>
        <taxon>Bacteria</taxon>
        <taxon>Bacillati</taxon>
        <taxon>Bacillota</taxon>
        <taxon>Erysipelotrichia</taxon>
        <taxon>Erysipelotrichales</taxon>
        <taxon>Turicibacteraceae</taxon>
        <taxon>Turicibacter</taxon>
    </lineage>
</organism>
<comment type="caution">
    <text evidence="1">The sequence shown here is derived from an EMBL/GenBank/DDBJ whole genome shotgun (WGS) entry which is preliminary data.</text>
</comment>
<dbReference type="SUPFAM" id="SSF54106">
    <property type="entry name" value="LysM domain"/>
    <property type="match status" value="1"/>
</dbReference>
<dbReference type="PROSITE" id="PS51782">
    <property type="entry name" value="LYSM"/>
    <property type="match status" value="1"/>
</dbReference>
<proteinExistence type="predicted"/>
<dbReference type="Gene3D" id="3.10.350.10">
    <property type="entry name" value="LysM domain"/>
    <property type="match status" value="1"/>
</dbReference>
<dbReference type="CDD" id="cd00118">
    <property type="entry name" value="LysM"/>
    <property type="match status" value="1"/>
</dbReference>
<gene>
    <name evidence="1" type="ORF">GMA92_05470</name>
</gene>